<dbReference type="InterPro" id="IPR016024">
    <property type="entry name" value="ARM-type_fold"/>
</dbReference>
<evidence type="ECO:0000313" key="6">
    <source>
        <dbReference type="EMBL" id="CAL4781529.1"/>
    </source>
</evidence>
<proteinExistence type="predicted"/>
<reference evidence="4" key="1">
    <citation type="submission" date="2022-10" db="EMBL/GenBank/DDBJ databases">
        <authorList>
            <person name="Chen Y."/>
            <person name="Dougan E. K."/>
            <person name="Chan C."/>
            <person name="Rhodes N."/>
            <person name="Thang M."/>
        </authorList>
    </citation>
    <scope>NUCLEOTIDE SEQUENCE</scope>
</reference>
<evidence type="ECO:0000313" key="4">
    <source>
        <dbReference type="EMBL" id="CAI3994217.1"/>
    </source>
</evidence>
<accession>A0A9P1CKZ2</accession>
<dbReference type="EMBL" id="CAMXCT030001924">
    <property type="protein sequence ID" value="CAL4781529.1"/>
    <property type="molecule type" value="Genomic_DNA"/>
</dbReference>
<reference evidence="5" key="2">
    <citation type="submission" date="2024-04" db="EMBL/GenBank/DDBJ databases">
        <authorList>
            <person name="Chen Y."/>
            <person name="Shah S."/>
            <person name="Dougan E. K."/>
            <person name="Thang M."/>
            <person name="Chan C."/>
        </authorList>
    </citation>
    <scope>NUCLEOTIDE SEQUENCE [LARGE SCALE GENOMIC DNA]</scope>
</reference>
<evidence type="ECO:0000256" key="2">
    <source>
        <dbReference type="PROSITE-ProRule" id="PRU00317"/>
    </source>
</evidence>
<dbReference type="GO" id="GO:0003723">
    <property type="term" value="F:RNA binding"/>
    <property type="evidence" value="ECO:0007669"/>
    <property type="project" value="InterPro"/>
</dbReference>
<feature type="domain" description="PUM-HD" evidence="3">
    <location>
        <begin position="1"/>
        <end position="116"/>
    </location>
</feature>
<evidence type="ECO:0000256" key="1">
    <source>
        <dbReference type="ARBA" id="ARBA00022737"/>
    </source>
</evidence>
<dbReference type="PROSITE" id="PS50302">
    <property type="entry name" value="PUM"/>
    <property type="match status" value="1"/>
</dbReference>
<dbReference type="SUPFAM" id="SSF48371">
    <property type="entry name" value="ARM repeat"/>
    <property type="match status" value="1"/>
</dbReference>
<evidence type="ECO:0000313" key="5">
    <source>
        <dbReference type="EMBL" id="CAL1147592.1"/>
    </source>
</evidence>
<dbReference type="EMBL" id="CAMXCT020001924">
    <property type="protein sequence ID" value="CAL1147592.1"/>
    <property type="molecule type" value="Genomic_DNA"/>
</dbReference>
<organism evidence="4">
    <name type="scientific">Cladocopium goreaui</name>
    <dbReference type="NCBI Taxonomy" id="2562237"/>
    <lineage>
        <taxon>Eukaryota</taxon>
        <taxon>Sar</taxon>
        <taxon>Alveolata</taxon>
        <taxon>Dinophyceae</taxon>
        <taxon>Suessiales</taxon>
        <taxon>Symbiodiniaceae</taxon>
        <taxon>Cladocopium</taxon>
    </lineage>
</organism>
<keyword evidence="1" id="KW-0677">Repeat</keyword>
<sequence>MGNQKFDEFWVKNLNVKVLLRVMPWAAFHFEKCLDIATGELEEERRALLAELLWGPGPPLLEIMLDRFGNYIAQRVIALSSSQEEERLQELLEKVRHKLRQSTNGKRILQAARRKFEV</sequence>
<comment type="caution">
    <text evidence="4">The sequence shown here is derived from an EMBL/GenBank/DDBJ whole genome shotgun (WGS) entry which is preliminary data.</text>
</comment>
<dbReference type="InterPro" id="IPR033133">
    <property type="entry name" value="PUM-HD"/>
</dbReference>
<protein>
    <submittedName>
        <fullName evidence="6">Pumilio-like 5</fullName>
    </submittedName>
</protein>
<evidence type="ECO:0000259" key="3">
    <source>
        <dbReference type="PROSITE" id="PS50303"/>
    </source>
</evidence>
<dbReference type="PROSITE" id="PS50303">
    <property type="entry name" value="PUM_HD"/>
    <property type="match status" value="1"/>
</dbReference>
<dbReference type="InterPro" id="IPR001313">
    <property type="entry name" value="Pumilio_RNA-bd_rpt"/>
</dbReference>
<gene>
    <name evidence="4" type="ORF">C1SCF055_LOCUS20883</name>
</gene>
<dbReference type="AlphaFoldDB" id="A0A9P1CKZ2"/>
<evidence type="ECO:0000313" key="7">
    <source>
        <dbReference type="Proteomes" id="UP001152797"/>
    </source>
</evidence>
<name>A0A9P1CKZ2_9DINO</name>
<dbReference type="EMBL" id="CAMXCT010001924">
    <property type="protein sequence ID" value="CAI3994217.1"/>
    <property type="molecule type" value="Genomic_DNA"/>
</dbReference>
<dbReference type="Gene3D" id="1.25.10.10">
    <property type="entry name" value="Leucine-rich Repeat Variant"/>
    <property type="match status" value="1"/>
</dbReference>
<dbReference type="Proteomes" id="UP001152797">
    <property type="component" value="Unassembled WGS sequence"/>
</dbReference>
<feature type="repeat" description="Pumilio" evidence="2">
    <location>
        <begin position="51"/>
        <end position="93"/>
    </location>
</feature>
<keyword evidence="7" id="KW-1185">Reference proteome</keyword>
<dbReference type="InterPro" id="IPR011989">
    <property type="entry name" value="ARM-like"/>
</dbReference>